<feature type="compositionally biased region" description="Basic and acidic residues" evidence="1">
    <location>
        <begin position="488"/>
        <end position="519"/>
    </location>
</feature>
<dbReference type="Proteomes" id="UP001596514">
    <property type="component" value="Unassembled WGS sequence"/>
</dbReference>
<protein>
    <recommendedName>
        <fullName evidence="5">Fibronectin type-III domain-containing protein</fullName>
    </recommendedName>
</protein>
<feature type="compositionally biased region" description="Polar residues" evidence="1">
    <location>
        <begin position="219"/>
        <end position="234"/>
    </location>
</feature>
<comment type="caution">
    <text evidence="3">The sequence shown here is derived from an EMBL/GenBank/DDBJ whole genome shotgun (WGS) entry which is preliminary data.</text>
</comment>
<feature type="compositionally biased region" description="Basic and acidic residues" evidence="1">
    <location>
        <begin position="410"/>
        <end position="420"/>
    </location>
</feature>
<feature type="compositionally biased region" description="Basic and acidic residues" evidence="1">
    <location>
        <begin position="676"/>
        <end position="697"/>
    </location>
</feature>
<dbReference type="EMBL" id="JBHTEE010000001">
    <property type="protein sequence ID" value="MFC7604211.1"/>
    <property type="molecule type" value="Genomic_DNA"/>
</dbReference>
<sequence>MAMIASIVSVSFVLTAANPAQAVARLNVPSRVTSNSTVVISGRVDLLFDAVLFVNGRQVAKGDQKVSYAWNPRHHRNGRYRIRLEQRGKVLGAEWHQTGKTLVQAVPPATPSGVSARLYGKRVVVRWSRGAEPDLQGYVISTSRTGRVGSVRVGSACSGGSCRVTLAVPAKAAGQRIGFTVRALRGNGGGGTLSSGNSAGASVKVPAATVAKSGRKTGGQESSGTRSGSNQSDTGSRRNTEKSGKKSENKQAGVHDLPQLPAKKPTGASNRPSGTAVAPTEKPGVSEKAENGGDATSSIAEPAEKTNEGAGGDREKKEGAGSAPDPGATGADSAPNTNSTAGSSDVPTGGMSQYGFFIAGALVLLLLGAHGGAWIRRRLLAAADGSAGGDRHRAGGGDGQTVPLASEPLGGRDAKGDAKTTGRGGTADRNGTTGTGGRGGVAGKGGTAVTVDPRRPAVILAVVKTGLAPGSPSPDSRASGRPHPPRQSPDRPASDRPASDRPVPDRPASDRPVPDRHVSAEPAPARRVPAQRISIRDAPVQPISVLPASVRLASVRKVTDRETEAQQARPRQAETEHAETEHAETEHAGFERAEAEHTETGYAETRYAETGQAGHAGRPGADPAPGATPLSEAGDAEQAAARTADRWDDYLPPAPRSLEDSGFWARPQPGATDFWAEDRNDEDRSDEDRDGRRERDGLSSSGHRFIPGMS</sequence>
<accession>A0ABW2T7I2</accession>
<feature type="compositionally biased region" description="Basic and acidic residues" evidence="1">
    <location>
        <begin position="302"/>
        <end position="319"/>
    </location>
</feature>
<evidence type="ECO:0000256" key="2">
    <source>
        <dbReference type="SAM" id="SignalP"/>
    </source>
</evidence>
<feature type="compositionally biased region" description="Polar residues" evidence="1">
    <location>
        <begin position="334"/>
        <end position="345"/>
    </location>
</feature>
<evidence type="ECO:0000256" key="1">
    <source>
        <dbReference type="SAM" id="MobiDB-lite"/>
    </source>
</evidence>
<feature type="region of interest" description="Disordered" evidence="1">
    <location>
        <begin position="386"/>
        <end position="450"/>
    </location>
</feature>
<evidence type="ECO:0008006" key="5">
    <source>
        <dbReference type="Google" id="ProtNLM"/>
    </source>
</evidence>
<dbReference type="RefSeq" id="WP_343961784.1">
    <property type="nucleotide sequence ID" value="NZ_BAAAGK010000005.1"/>
</dbReference>
<feature type="compositionally biased region" description="Basic and acidic residues" evidence="1">
    <location>
        <begin position="571"/>
        <end position="599"/>
    </location>
</feature>
<feature type="signal peptide" evidence="2">
    <location>
        <begin position="1"/>
        <end position="22"/>
    </location>
</feature>
<feature type="region of interest" description="Disordered" evidence="1">
    <location>
        <begin position="211"/>
        <end position="345"/>
    </location>
</feature>
<feature type="chain" id="PRO_5046125470" description="Fibronectin type-III domain-containing protein" evidence="2">
    <location>
        <begin position="23"/>
        <end position="710"/>
    </location>
</feature>
<reference evidence="4" key="1">
    <citation type="journal article" date="2019" name="Int. J. Syst. Evol. Microbiol.">
        <title>The Global Catalogue of Microorganisms (GCM) 10K type strain sequencing project: providing services to taxonomists for standard genome sequencing and annotation.</title>
        <authorList>
            <consortium name="The Broad Institute Genomics Platform"/>
            <consortium name="The Broad Institute Genome Sequencing Center for Infectious Disease"/>
            <person name="Wu L."/>
            <person name="Ma J."/>
        </authorList>
    </citation>
    <scope>NUCLEOTIDE SEQUENCE [LARGE SCALE GENOMIC DNA]</scope>
    <source>
        <strain evidence="4">JCM 10083</strain>
    </source>
</reference>
<feature type="compositionally biased region" description="Basic and acidic residues" evidence="1">
    <location>
        <begin position="235"/>
        <end position="249"/>
    </location>
</feature>
<keyword evidence="4" id="KW-1185">Reference proteome</keyword>
<evidence type="ECO:0000313" key="3">
    <source>
        <dbReference type="EMBL" id="MFC7604211.1"/>
    </source>
</evidence>
<feature type="compositionally biased region" description="Gly residues" evidence="1">
    <location>
        <begin position="433"/>
        <end position="446"/>
    </location>
</feature>
<keyword evidence="2" id="KW-0732">Signal</keyword>
<organism evidence="3 4">
    <name type="scientific">Streptosporangium amethystogenes subsp. fukuiense</name>
    <dbReference type="NCBI Taxonomy" id="698418"/>
    <lineage>
        <taxon>Bacteria</taxon>
        <taxon>Bacillati</taxon>
        <taxon>Actinomycetota</taxon>
        <taxon>Actinomycetes</taxon>
        <taxon>Streptosporangiales</taxon>
        <taxon>Streptosporangiaceae</taxon>
        <taxon>Streptosporangium</taxon>
    </lineage>
</organism>
<proteinExistence type="predicted"/>
<feature type="compositionally biased region" description="Low complexity" evidence="1">
    <location>
        <begin position="613"/>
        <end position="629"/>
    </location>
</feature>
<gene>
    <name evidence="3" type="ORF">ACFQVD_29270</name>
</gene>
<feature type="region of interest" description="Disordered" evidence="1">
    <location>
        <begin position="465"/>
        <end position="710"/>
    </location>
</feature>
<name>A0ABW2T7I2_9ACTN</name>
<evidence type="ECO:0000313" key="4">
    <source>
        <dbReference type="Proteomes" id="UP001596514"/>
    </source>
</evidence>